<dbReference type="EMBL" id="JAENHL010000006">
    <property type="protein sequence ID" value="MBK1866849.1"/>
    <property type="molecule type" value="Genomic_DNA"/>
</dbReference>
<evidence type="ECO:0000313" key="1">
    <source>
        <dbReference type="EMBL" id="MBK1866849.1"/>
    </source>
</evidence>
<evidence type="ECO:0000313" key="2">
    <source>
        <dbReference type="Proteomes" id="UP000616151"/>
    </source>
</evidence>
<sequence>MPDLSEFWIFLLVGFGAQLIDGALGMGYGVISSVVLLASGVPPAHTSASVHSAKLFTTAASGMSHLFHGNVDRRLFLILAIAGSAGGIAGALFLTQVSGKTIRPYVFGYLLIMGLLILWRCWREGKERQFMPGGFVGPLGGLGGFLDAVGGGGWGPVVTSSLIGAGAKPRLVIGTVNAAEFVVTCAVVAAFVTTLLTGMWSEGSGLLDHIMPVAGLILGGLPAAAVAGFLVKHAPRRPITISVALLVITLSSYDLLRSAGALGI</sequence>
<proteinExistence type="predicted"/>
<keyword evidence="2" id="KW-1185">Reference proteome</keyword>
<comment type="caution">
    <text evidence="1">The sequence shown here is derived from an EMBL/GenBank/DDBJ whole genome shotgun (WGS) entry which is preliminary data.</text>
</comment>
<gene>
    <name evidence="1" type="ORF">JHL16_10830</name>
</gene>
<organism evidence="1 2">
    <name type="scientific">Taklimakanibacter albus</name>
    <dbReference type="NCBI Taxonomy" id="2800327"/>
    <lineage>
        <taxon>Bacteria</taxon>
        <taxon>Pseudomonadati</taxon>
        <taxon>Pseudomonadota</taxon>
        <taxon>Alphaproteobacteria</taxon>
        <taxon>Hyphomicrobiales</taxon>
        <taxon>Aestuariivirgaceae</taxon>
        <taxon>Taklimakanibacter</taxon>
    </lineage>
</organism>
<reference evidence="1" key="1">
    <citation type="submission" date="2021-01" db="EMBL/GenBank/DDBJ databases">
        <authorList>
            <person name="Sun Q."/>
        </authorList>
    </citation>
    <scope>NUCLEOTIDE SEQUENCE</scope>
    <source>
        <strain evidence="1">YIM B02566</strain>
    </source>
</reference>
<accession>A0ACC5R2I8</accession>
<dbReference type="Proteomes" id="UP000616151">
    <property type="component" value="Unassembled WGS sequence"/>
</dbReference>
<protein>
    <submittedName>
        <fullName evidence="1">Sulfite exporter TauE/SafE family protein</fullName>
    </submittedName>
</protein>
<name>A0ACC5R2I8_9HYPH</name>